<organism evidence="1 2">
    <name type="scientific">Priestia veravalensis</name>
    <dbReference type="NCBI Taxonomy" id="1414648"/>
    <lineage>
        <taxon>Bacteria</taxon>
        <taxon>Bacillati</taxon>
        <taxon>Bacillota</taxon>
        <taxon>Bacilli</taxon>
        <taxon>Bacillales</taxon>
        <taxon>Bacillaceae</taxon>
        <taxon>Priestia</taxon>
    </lineage>
</organism>
<name>A0A0V8JH95_9BACI</name>
<gene>
    <name evidence="1" type="ORF">AS180_19265</name>
</gene>
<dbReference type="Proteomes" id="UP000053681">
    <property type="component" value="Unassembled WGS sequence"/>
</dbReference>
<dbReference type="EMBL" id="LNQP01000093">
    <property type="protein sequence ID" value="KSU86330.1"/>
    <property type="molecule type" value="Genomic_DNA"/>
</dbReference>
<evidence type="ECO:0000313" key="1">
    <source>
        <dbReference type="EMBL" id="KSU86330.1"/>
    </source>
</evidence>
<accession>A0A0V8JH95</accession>
<dbReference type="AlphaFoldDB" id="A0A0V8JH95"/>
<proteinExistence type="predicted"/>
<evidence type="ECO:0000313" key="2">
    <source>
        <dbReference type="Proteomes" id="UP000053681"/>
    </source>
</evidence>
<reference evidence="1 2" key="1">
    <citation type="submission" date="2015-11" db="EMBL/GenBank/DDBJ databases">
        <title>Bacillus caseinolyticus sp nov.</title>
        <authorList>
            <person name="Dastager S.G."/>
            <person name="Mawlankar R."/>
        </authorList>
    </citation>
    <scope>NUCLEOTIDE SEQUENCE [LARGE SCALE GENOMIC DNA]</scope>
    <source>
        <strain evidence="1 2">SGD-V-76</strain>
    </source>
</reference>
<comment type="caution">
    <text evidence="1">The sequence shown here is derived from an EMBL/GenBank/DDBJ whole genome shotgun (WGS) entry which is preliminary data.</text>
</comment>
<keyword evidence="2" id="KW-1185">Reference proteome</keyword>
<protein>
    <submittedName>
        <fullName evidence="1">Uncharacterized protein</fullName>
    </submittedName>
</protein>
<sequence>MLEEFSDVEHLCAAISRWTSQLTVADIQATSSFLMDLNTRKSRINTMMVLAYNQHNNPEPEDICFFIPGKQNDWVLARNEDNRFNLELTSKAFLKTFIPSYIFKINEAIG</sequence>